<evidence type="ECO:0000313" key="1">
    <source>
        <dbReference type="EMBL" id="MBM7619973.1"/>
    </source>
</evidence>
<gene>
    <name evidence="1" type="ORF">JOC95_001825</name>
</gene>
<comment type="caution">
    <text evidence="1">The sequence shown here is derived from an EMBL/GenBank/DDBJ whole genome shotgun (WGS) entry which is preliminary data.</text>
</comment>
<accession>A0ABS2NZS0</accession>
<organism evidence="1 2">
    <name type="scientific">Sutcliffiella tianshenii</name>
    <dbReference type="NCBI Taxonomy" id="1463404"/>
    <lineage>
        <taxon>Bacteria</taxon>
        <taxon>Bacillati</taxon>
        <taxon>Bacillota</taxon>
        <taxon>Bacilli</taxon>
        <taxon>Bacillales</taxon>
        <taxon>Bacillaceae</taxon>
        <taxon>Sutcliffiella</taxon>
    </lineage>
</organism>
<proteinExistence type="predicted"/>
<reference evidence="1 2" key="1">
    <citation type="submission" date="2021-01" db="EMBL/GenBank/DDBJ databases">
        <title>Genomic Encyclopedia of Type Strains, Phase IV (KMG-IV): sequencing the most valuable type-strain genomes for metagenomic binning, comparative biology and taxonomic classification.</title>
        <authorList>
            <person name="Goeker M."/>
        </authorList>
    </citation>
    <scope>NUCLEOTIDE SEQUENCE [LARGE SCALE GENOMIC DNA]</scope>
    <source>
        <strain evidence="1 2">DSM 25879</strain>
    </source>
</reference>
<name>A0ABS2NZS0_9BACI</name>
<protein>
    <submittedName>
        <fullName evidence="1">Uncharacterized protein</fullName>
    </submittedName>
</protein>
<dbReference type="EMBL" id="JAFBED010000003">
    <property type="protein sequence ID" value="MBM7619973.1"/>
    <property type="molecule type" value="Genomic_DNA"/>
</dbReference>
<dbReference type="Proteomes" id="UP000737402">
    <property type="component" value="Unassembled WGS sequence"/>
</dbReference>
<keyword evidence="2" id="KW-1185">Reference proteome</keyword>
<evidence type="ECO:0000313" key="2">
    <source>
        <dbReference type="Proteomes" id="UP000737402"/>
    </source>
</evidence>
<sequence length="25" mass="2835">MVGIPLSIVSMFSKEKLSKRILPLF</sequence>